<keyword evidence="5 7" id="KW-1133">Transmembrane helix</keyword>
<dbReference type="Proteomes" id="UP000516437">
    <property type="component" value="Chromosome 6"/>
</dbReference>
<name>A0A6A1VFB6_9ROSI</name>
<keyword evidence="10" id="KW-1185">Reference proteome</keyword>
<feature type="transmembrane region" description="Helical" evidence="7">
    <location>
        <begin position="175"/>
        <end position="196"/>
    </location>
</feature>
<evidence type="ECO:0000256" key="3">
    <source>
        <dbReference type="ARBA" id="ARBA00022692"/>
    </source>
</evidence>
<keyword evidence="4" id="KW-0029">Amino-acid transport</keyword>
<dbReference type="GO" id="GO:0031090">
    <property type="term" value="C:organelle membrane"/>
    <property type="evidence" value="ECO:0007669"/>
    <property type="project" value="UniProtKB-ARBA"/>
</dbReference>
<feature type="transmembrane region" description="Helical" evidence="7">
    <location>
        <begin position="302"/>
        <end position="322"/>
    </location>
</feature>
<evidence type="ECO:0000256" key="7">
    <source>
        <dbReference type="SAM" id="Phobius"/>
    </source>
</evidence>
<reference evidence="9 10" key="1">
    <citation type="journal article" date="2019" name="Plant Biotechnol. J.">
        <title>The red bayberry genome and genetic basis of sex determination.</title>
        <authorList>
            <person name="Jia H.M."/>
            <person name="Jia H.J."/>
            <person name="Cai Q.L."/>
            <person name="Wang Y."/>
            <person name="Zhao H.B."/>
            <person name="Yang W.F."/>
            <person name="Wang G.Y."/>
            <person name="Li Y.H."/>
            <person name="Zhan D.L."/>
            <person name="Shen Y.T."/>
            <person name="Niu Q.F."/>
            <person name="Chang L."/>
            <person name="Qiu J."/>
            <person name="Zhao L."/>
            <person name="Xie H.B."/>
            <person name="Fu W.Y."/>
            <person name="Jin J."/>
            <person name="Li X.W."/>
            <person name="Jiao Y."/>
            <person name="Zhou C.C."/>
            <person name="Tu T."/>
            <person name="Chai C.Y."/>
            <person name="Gao J.L."/>
            <person name="Fan L.J."/>
            <person name="van de Weg E."/>
            <person name="Wang J.Y."/>
            <person name="Gao Z.S."/>
        </authorList>
    </citation>
    <scope>NUCLEOTIDE SEQUENCE [LARGE SCALE GENOMIC DNA]</scope>
    <source>
        <tissue evidence="9">Leaves</tissue>
    </source>
</reference>
<keyword evidence="3 7" id="KW-0812">Transmembrane</keyword>
<dbReference type="Pfam" id="PF01490">
    <property type="entry name" value="Aa_trans"/>
    <property type="match status" value="2"/>
</dbReference>
<dbReference type="OrthoDB" id="28208at2759"/>
<feature type="transmembrane region" description="Helical" evidence="7">
    <location>
        <begin position="122"/>
        <end position="143"/>
    </location>
</feature>
<feature type="transmembrane region" description="Helical" evidence="7">
    <location>
        <begin position="208"/>
        <end position="229"/>
    </location>
</feature>
<feature type="transmembrane region" description="Helical" evidence="7">
    <location>
        <begin position="343"/>
        <end position="362"/>
    </location>
</feature>
<keyword evidence="2" id="KW-0813">Transport</keyword>
<dbReference type="InterPro" id="IPR013057">
    <property type="entry name" value="AA_transpt_TM"/>
</dbReference>
<feature type="transmembrane region" description="Helical" evidence="7">
    <location>
        <begin position="368"/>
        <end position="394"/>
    </location>
</feature>
<evidence type="ECO:0000313" key="9">
    <source>
        <dbReference type="EMBL" id="KAB1211401.1"/>
    </source>
</evidence>
<dbReference type="PANTHER" id="PTHR22950:SF553">
    <property type="entry name" value="AMINO ACID TRANSPORTER AVT6A-LIKE"/>
    <property type="match status" value="1"/>
</dbReference>
<dbReference type="AlphaFoldDB" id="A0A6A1VFB6"/>
<evidence type="ECO:0000256" key="5">
    <source>
        <dbReference type="ARBA" id="ARBA00022989"/>
    </source>
</evidence>
<feature type="domain" description="Amino acid transporter transmembrane" evidence="8">
    <location>
        <begin position="268"/>
        <end position="418"/>
    </location>
</feature>
<accession>A0A6A1VFB6</accession>
<evidence type="ECO:0000256" key="6">
    <source>
        <dbReference type="ARBA" id="ARBA00023136"/>
    </source>
</evidence>
<sequence length="450" mass="49687">MSGGNKQIVDERVHLLPRNEDYAEFNNCSGASFHASVFNLSCTIVGAGIMSLPATLKVLGLVPGIVLIIFAAFLTEASVEMLLRFSKPGSAFTYGDVMGDAFGMFGKMLLQTTIVINNIGAVIIYLIIIDVTVTSRVSFFLFLSYAPPEDLLSGATSIGVHHKGVLEEWFGEHWWTGRAFVLIALTVIVFFPLMCFKRIESLKYTSAISFALVVVFLVVVIGITMYKLAEGSIETPRLFPNVTDLTSFCNLFTAAPPVVCAYVCHFNGCFGFLLFGDSTISDVLSNFDSNIGIPYGFVINDIVRVCYACHIILIFPIIFYPLRLNLDGLLFPSAMPLASDNQRFAFISALLTVIVLLGAIFIPSIWVAFQFCGATVGILLGFVFPASITLNTAYFRLTKRFKSNPWLEKDEIAEFLNVLFIRVFTMIKSELQVLPSLSEPKSGSFEHRCR</sequence>
<evidence type="ECO:0000259" key="8">
    <source>
        <dbReference type="Pfam" id="PF01490"/>
    </source>
</evidence>
<proteinExistence type="predicted"/>
<dbReference type="GO" id="GO:0015179">
    <property type="term" value="F:L-amino acid transmembrane transporter activity"/>
    <property type="evidence" value="ECO:0007669"/>
    <property type="project" value="TreeGrafter"/>
</dbReference>
<organism evidence="9 10">
    <name type="scientific">Morella rubra</name>
    <name type="common">Chinese bayberry</name>
    <dbReference type="NCBI Taxonomy" id="262757"/>
    <lineage>
        <taxon>Eukaryota</taxon>
        <taxon>Viridiplantae</taxon>
        <taxon>Streptophyta</taxon>
        <taxon>Embryophyta</taxon>
        <taxon>Tracheophyta</taxon>
        <taxon>Spermatophyta</taxon>
        <taxon>Magnoliopsida</taxon>
        <taxon>eudicotyledons</taxon>
        <taxon>Gunneridae</taxon>
        <taxon>Pentapetalae</taxon>
        <taxon>rosids</taxon>
        <taxon>fabids</taxon>
        <taxon>Fagales</taxon>
        <taxon>Myricaceae</taxon>
        <taxon>Morella</taxon>
    </lineage>
</organism>
<evidence type="ECO:0000256" key="4">
    <source>
        <dbReference type="ARBA" id="ARBA00022970"/>
    </source>
</evidence>
<evidence type="ECO:0000256" key="1">
    <source>
        <dbReference type="ARBA" id="ARBA00004141"/>
    </source>
</evidence>
<evidence type="ECO:0000256" key="2">
    <source>
        <dbReference type="ARBA" id="ARBA00022448"/>
    </source>
</evidence>
<evidence type="ECO:0000313" key="10">
    <source>
        <dbReference type="Proteomes" id="UP000516437"/>
    </source>
</evidence>
<feature type="domain" description="Amino acid transporter transmembrane" evidence="8">
    <location>
        <begin position="31"/>
        <end position="266"/>
    </location>
</feature>
<feature type="transmembrane region" description="Helical" evidence="7">
    <location>
        <begin position="58"/>
        <end position="79"/>
    </location>
</feature>
<dbReference type="EMBL" id="RXIC02000024">
    <property type="protein sequence ID" value="KAB1211401.1"/>
    <property type="molecule type" value="Genomic_DNA"/>
</dbReference>
<protein>
    <submittedName>
        <fullName evidence="9">Sodium-coupled neutral amino acid transporter 2</fullName>
    </submittedName>
</protein>
<gene>
    <name evidence="9" type="ORF">CJ030_MR6G021409</name>
</gene>
<keyword evidence="6 7" id="KW-0472">Membrane</keyword>
<dbReference type="PANTHER" id="PTHR22950">
    <property type="entry name" value="AMINO ACID TRANSPORTER"/>
    <property type="match status" value="1"/>
</dbReference>
<comment type="caution">
    <text evidence="9">The sequence shown here is derived from an EMBL/GenBank/DDBJ whole genome shotgun (WGS) entry which is preliminary data.</text>
</comment>
<comment type="subcellular location">
    <subcellularLocation>
        <location evidence="1">Membrane</location>
        <topology evidence="1">Multi-pass membrane protein</topology>
    </subcellularLocation>
</comment>